<dbReference type="AlphaFoldDB" id="A0A4Y7TVD4"/>
<evidence type="ECO:0000313" key="3">
    <source>
        <dbReference type="EMBL" id="TEB37838.1"/>
    </source>
</evidence>
<organism evidence="3 4">
    <name type="scientific">Coprinellus micaceus</name>
    <name type="common">Glistening ink-cap mushroom</name>
    <name type="synonym">Coprinus micaceus</name>
    <dbReference type="NCBI Taxonomy" id="71717"/>
    <lineage>
        <taxon>Eukaryota</taxon>
        <taxon>Fungi</taxon>
        <taxon>Dikarya</taxon>
        <taxon>Basidiomycota</taxon>
        <taxon>Agaricomycotina</taxon>
        <taxon>Agaricomycetes</taxon>
        <taxon>Agaricomycetidae</taxon>
        <taxon>Agaricales</taxon>
        <taxon>Agaricineae</taxon>
        <taxon>Psathyrellaceae</taxon>
        <taxon>Coprinellus</taxon>
    </lineage>
</organism>
<evidence type="ECO:0000259" key="2">
    <source>
        <dbReference type="PROSITE" id="PS50181"/>
    </source>
</evidence>
<gene>
    <name evidence="3" type="ORF">FA13DRAFT_1809217</name>
</gene>
<feature type="domain" description="F-box" evidence="2">
    <location>
        <begin position="39"/>
        <end position="89"/>
    </location>
</feature>
<keyword evidence="4" id="KW-1185">Reference proteome</keyword>
<feature type="region of interest" description="Disordered" evidence="1">
    <location>
        <begin position="1"/>
        <end position="37"/>
    </location>
</feature>
<dbReference type="Proteomes" id="UP000298030">
    <property type="component" value="Unassembled WGS sequence"/>
</dbReference>
<proteinExistence type="predicted"/>
<evidence type="ECO:0000313" key="4">
    <source>
        <dbReference type="Proteomes" id="UP000298030"/>
    </source>
</evidence>
<dbReference type="STRING" id="71717.A0A4Y7TVD4"/>
<reference evidence="3 4" key="1">
    <citation type="journal article" date="2019" name="Nat. Ecol. Evol.">
        <title>Megaphylogeny resolves global patterns of mushroom evolution.</title>
        <authorList>
            <person name="Varga T."/>
            <person name="Krizsan K."/>
            <person name="Foldi C."/>
            <person name="Dima B."/>
            <person name="Sanchez-Garcia M."/>
            <person name="Sanchez-Ramirez S."/>
            <person name="Szollosi G.J."/>
            <person name="Szarkandi J.G."/>
            <person name="Papp V."/>
            <person name="Albert L."/>
            <person name="Andreopoulos W."/>
            <person name="Angelini C."/>
            <person name="Antonin V."/>
            <person name="Barry K.W."/>
            <person name="Bougher N.L."/>
            <person name="Buchanan P."/>
            <person name="Buyck B."/>
            <person name="Bense V."/>
            <person name="Catcheside P."/>
            <person name="Chovatia M."/>
            <person name="Cooper J."/>
            <person name="Damon W."/>
            <person name="Desjardin D."/>
            <person name="Finy P."/>
            <person name="Geml J."/>
            <person name="Haridas S."/>
            <person name="Hughes K."/>
            <person name="Justo A."/>
            <person name="Karasinski D."/>
            <person name="Kautmanova I."/>
            <person name="Kiss B."/>
            <person name="Kocsube S."/>
            <person name="Kotiranta H."/>
            <person name="LaButti K.M."/>
            <person name="Lechner B.E."/>
            <person name="Liimatainen K."/>
            <person name="Lipzen A."/>
            <person name="Lukacs Z."/>
            <person name="Mihaltcheva S."/>
            <person name="Morgado L.N."/>
            <person name="Niskanen T."/>
            <person name="Noordeloos M.E."/>
            <person name="Ohm R.A."/>
            <person name="Ortiz-Santana B."/>
            <person name="Ovrebo C."/>
            <person name="Racz N."/>
            <person name="Riley R."/>
            <person name="Savchenko A."/>
            <person name="Shiryaev A."/>
            <person name="Soop K."/>
            <person name="Spirin V."/>
            <person name="Szebenyi C."/>
            <person name="Tomsovsky M."/>
            <person name="Tulloss R.E."/>
            <person name="Uehling J."/>
            <person name="Grigoriev I.V."/>
            <person name="Vagvolgyi C."/>
            <person name="Papp T."/>
            <person name="Martin F.M."/>
            <person name="Miettinen O."/>
            <person name="Hibbett D.S."/>
            <person name="Nagy L.G."/>
        </authorList>
    </citation>
    <scope>NUCLEOTIDE SEQUENCE [LARGE SCALE GENOMIC DNA]</scope>
    <source>
        <strain evidence="3 4">FP101781</strain>
    </source>
</reference>
<dbReference type="EMBL" id="QPFP01000003">
    <property type="protein sequence ID" value="TEB37838.1"/>
    <property type="molecule type" value="Genomic_DNA"/>
</dbReference>
<evidence type="ECO:0000256" key="1">
    <source>
        <dbReference type="SAM" id="MobiDB-lite"/>
    </source>
</evidence>
<dbReference type="PROSITE" id="PS50181">
    <property type="entry name" value="FBOX"/>
    <property type="match status" value="1"/>
</dbReference>
<dbReference type="InterPro" id="IPR036047">
    <property type="entry name" value="F-box-like_dom_sf"/>
</dbReference>
<protein>
    <recommendedName>
        <fullName evidence="2">F-box domain-containing protein</fullName>
    </recommendedName>
</protein>
<dbReference type="OrthoDB" id="2322499at2759"/>
<sequence>MSTSTPSGATGAKTSKKARTAASAGPRDAISRPRTRKRLPSLHEMPFDIFLEILLQIDPKGLINLARTNKDARKALVNPNMEKTLWKRVREESEATEPPPGWSEAKWISFLFVSFCFSCGKANATNDFYILKRLCNACKKAGVVAEWALPRSSWLAPGEAVNNDSYLAHDYVLYTRYRQSIRGGSDTSKYYWNADLNATLSAWKALCANNPGGRAVNTVKELVEFKEERKAYVRDIQRTALKMVKWEEKAHRQRRNYLASNKELLVASIRKRFADLDIYKQEDIEKAINMKTTGIGGSAATEVTNRTWKTWRAKLEPSITRIRDTRVRGIRQIRMDKILDQWDTWLASLPLPAFERLTYPDSRDIWHLPEVTSIREANPDTIIDDSAYHAIFNRFPNIASSFVSNKRIQLREMVPDWGRHPTDLDPLELATGMEEPTDLRVRQA</sequence>
<accession>A0A4Y7TVD4</accession>
<dbReference type="SUPFAM" id="SSF81383">
    <property type="entry name" value="F-box domain"/>
    <property type="match status" value="1"/>
</dbReference>
<name>A0A4Y7TVD4_COPMI</name>
<dbReference type="InterPro" id="IPR001810">
    <property type="entry name" value="F-box_dom"/>
</dbReference>
<comment type="caution">
    <text evidence="3">The sequence shown here is derived from an EMBL/GenBank/DDBJ whole genome shotgun (WGS) entry which is preliminary data.</text>
</comment>